<accession>A0ABV0U5C0</accession>
<protein>
    <submittedName>
        <fullName evidence="1">Uncharacterized protein</fullName>
    </submittedName>
</protein>
<keyword evidence="2" id="KW-1185">Reference proteome</keyword>
<proteinExistence type="predicted"/>
<dbReference type="EMBL" id="JAHRIQ010059123">
    <property type="protein sequence ID" value="MEQ2240377.1"/>
    <property type="molecule type" value="Genomic_DNA"/>
</dbReference>
<evidence type="ECO:0000313" key="2">
    <source>
        <dbReference type="Proteomes" id="UP001482620"/>
    </source>
</evidence>
<gene>
    <name evidence="1" type="ORF">ILYODFUR_014271</name>
</gene>
<reference evidence="1 2" key="1">
    <citation type="submission" date="2021-06" db="EMBL/GenBank/DDBJ databases">
        <authorList>
            <person name="Palmer J.M."/>
        </authorList>
    </citation>
    <scope>NUCLEOTIDE SEQUENCE [LARGE SCALE GENOMIC DNA]</scope>
    <source>
        <strain evidence="2">if_2019</strain>
        <tissue evidence="1">Muscle</tissue>
    </source>
</reference>
<dbReference type="Proteomes" id="UP001482620">
    <property type="component" value="Unassembled WGS sequence"/>
</dbReference>
<evidence type="ECO:0000313" key="1">
    <source>
        <dbReference type="EMBL" id="MEQ2240377.1"/>
    </source>
</evidence>
<sequence>MGHDFCRFAVTCYHLFFKSSLEVRTNLIPVPSEGRNISIMTSAFGLHLNNQNGGGGGRCTESETRERCRLLLLLFGVLPLWKNSDETFSGQEQTALNRNV</sequence>
<name>A0ABV0U5C0_9TELE</name>
<organism evidence="1 2">
    <name type="scientific">Ilyodon furcidens</name>
    <name type="common">goldbreast splitfin</name>
    <dbReference type="NCBI Taxonomy" id="33524"/>
    <lineage>
        <taxon>Eukaryota</taxon>
        <taxon>Metazoa</taxon>
        <taxon>Chordata</taxon>
        <taxon>Craniata</taxon>
        <taxon>Vertebrata</taxon>
        <taxon>Euteleostomi</taxon>
        <taxon>Actinopterygii</taxon>
        <taxon>Neopterygii</taxon>
        <taxon>Teleostei</taxon>
        <taxon>Neoteleostei</taxon>
        <taxon>Acanthomorphata</taxon>
        <taxon>Ovalentaria</taxon>
        <taxon>Atherinomorphae</taxon>
        <taxon>Cyprinodontiformes</taxon>
        <taxon>Goodeidae</taxon>
        <taxon>Ilyodon</taxon>
    </lineage>
</organism>
<comment type="caution">
    <text evidence="1">The sequence shown here is derived from an EMBL/GenBank/DDBJ whole genome shotgun (WGS) entry which is preliminary data.</text>
</comment>